<evidence type="ECO:0000256" key="2">
    <source>
        <dbReference type="SAM" id="SignalP"/>
    </source>
</evidence>
<dbReference type="EMBL" id="CP140154">
    <property type="protein sequence ID" value="WQG92870.1"/>
    <property type="molecule type" value="Genomic_DNA"/>
</dbReference>
<dbReference type="PANTHER" id="PTHR35869:SF1">
    <property type="entry name" value="OUTER-MEMBRANE LIPOPROTEIN CARRIER PROTEIN"/>
    <property type="match status" value="1"/>
</dbReference>
<dbReference type="Proteomes" id="UP001326715">
    <property type="component" value="Chromosome"/>
</dbReference>
<reference evidence="3 5" key="1">
    <citation type="submission" date="2016-11" db="EMBL/GenBank/DDBJ databases">
        <authorList>
            <person name="Jaros S."/>
            <person name="Januszkiewicz K."/>
            <person name="Wedrychowicz H."/>
        </authorList>
    </citation>
    <scope>NUCLEOTIDE SEQUENCE [LARGE SCALE GENOMIC DNA]</scope>
    <source>
        <strain evidence="3 5">DSM 784</strain>
    </source>
</reference>
<dbReference type="Gene3D" id="2.50.20.10">
    <property type="entry name" value="Lipoprotein localisation LolA/LolB/LppX"/>
    <property type="match status" value="1"/>
</dbReference>
<organism evidence="3 5">
    <name type="scientific">Chitinophaga sancti</name>
    <dbReference type="NCBI Taxonomy" id="1004"/>
    <lineage>
        <taxon>Bacteria</taxon>
        <taxon>Pseudomonadati</taxon>
        <taxon>Bacteroidota</taxon>
        <taxon>Chitinophagia</taxon>
        <taxon>Chitinophagales</taxon>
        <taxon>Chitinophagaceae</taxon>
        <taxon>Chitinophaga</taxon>
    </lineage>
</organism>
<evidence type="ECO:0000313" key="4">
    <source>
        <dbReference type="EMBL" id="WQG92870.1"/>
    </source>
</evidence>
<evidence type="ECO:0000313" key="3">
    <source>
        <dbReference type="EMBL" id="SFW51729.1"/>
    </source>
</evidence>
<dbReference type="RefSeq" id="WP_072360020.1">
    <property type="nucleotide sequence ID" value="NZ_CBHWAX010000004.1"/>
</dbReference>
<dbReference type="SUPFAM" id="SSF89392">
    <property type="entry name" value="Prokaryotic lipoproteins and lipoprotein localization factors"/>
    <property type="match status" value="1"/>
</dbReference>
<dbReference type="Pfam" id="PF03548">
    <property type="entry name" value="LolA"/>
    <property type="match status" value="1"/>
</dbReference>
<evidence type="ECO:0000313" key="6">
    <source>
        <dbReference type="Proteomes" id="UP001326715"/>
    </source>
</evidence>
<keyword evidence="1 2" id="KW-0732">Signal</keyword>
<protein>
    <submittedName>
        <fullName evidence="4">Outer membrane lipoprotein carrier protein LolA</fullName>
    </submittedName>
    <submittedName>
        <fullName evidence="3">Outer membrane lipoprotein-sorting protein</fullName>
    </submittedName>
</protein>
<dbReference type="AlphaFoldDB" id="A0A1K1PW60"/>
<dbReference type="OrthoDB" id="1027451at2"/>
<name>A0A1K1PW60_9BACT</name>
<dbReference type="STRING" id="1004.SAMN05661012_02296"/>
<feature type="signal peptide" evidence="2">
    <location>
        <begin position="1"/>
        <end position="19"/>
    </location>
</feature>
<gene>
    <name evidence="3" type="ORF">SAMN05661012_02296</name>
    <name evidence="4" type="ORF">SR876_15225</name>
</gene>
<accession>A0A1K1PW60</accession>
<dbReference type="InterPro" id="IPR029046">
    <property type="entry name" value="LolA/LolB/LppX"/>
</dbReference>
<proteinExistence type="predicted"/>
<keyword evidence="3" id="KW-0449">Lipoprotein</keyword>
<dbReference type="EMBL" id="FPIZ01000006">
    <property type="protein sequence ID" value="SFW51729.1"/>
    <property type="molecule type" value="Genomic_DNA"/>
</dbReference>
<sequence length="212" mass="23911">MRRWIIALIMMCGVAQANAQQHPGYKPVADIAGFKQQFAAASRQTQSIQCDFVQEKNLSMLADKITSKGKFWFKKENKVRMEYNTPSYYLLVMNGKDIKTKDGQKESHVSTKGNKLFEQINKITVDCVQGNVVDNAAFKTNILENGTGYLLEMTPVNKQLAQYFKTIVLLVDKKDLTVNKIEMYEAGGDNTTISFLHKQLNVNIPDATFAAK</sequence>
<evidence type="ECO:0000256" key="1">
    <source>
        <dbReference type="ARBA" id="ARBA00022729"/>
    </source>
</evidence>
<dbReference type="PANTHER" id="PTHR35869">
    <property type="entry name" value="OUTER-MEMBRANE LIPOPROTEIN CARRIER PROTEIN"/>
    <property type="match status" value="1"/>
</dbReference>
<dbReference type="InterPro" id="IPR004564">
    <property type="entry name" value="OM_lipoprot_carrier_LolA-like"/>
</dbReference>
<reference evidence="4 6" key="2">
    <citation type="submission" date="2023-11" db="EMBL/GenBank/DDBJ databases">
        <title>MicrobeMod: A computational toolkit for identifying prokaryotic methylation and restriction-modification with nanopore sequencing.</title>
        <authorList>
            <person name="Crits-Christoph A."/>
            <person name="Kang S.C."/>
            <person name="Lee H."/>
            <person name="Ostrov N."/>
        </authorList>
    </citation>
    <scope>NUCLEOTIDE SEQUENCE [LARGE SCALE GENOMIC DNA]</scope>
    <source>
        <strain evidence="4 6">ATCC 23090</strain>
    </source>
</reference>
<dbReference type="Proteomes" id="UP000183788">
    <property type="component" value="Unassembled WGS sequence"/>
</dbReference>
<keyword evidence="6" id="KW-1185">Reference proteome</keyword>
<feature type="chain" id="PRO_5012182309" evidence="2">
    <location>
        <begin position="20"/>
        <end position="212"/>
    </location>
</feature>
<evidence type="ECO:0000313" key="5">
    <source>
        <dbReference type="Proteomes" id="UP000183788"/>
    </source>
</evidence>
<dbReference type="CDD" id="cd16325">
    <property type="entry name" value="LolA"/>
    <property type="match status" value="1"/>
</dbReference>